<dbReference type="Pfam" id="PF16113">
    <property type="entry name" value="ECH_2"/>
    <property type="match status" value="1"/>
</dbReference>
<dbReference type="InterPro" id="IPR032259">
    <property type="entry name" value="HIBYL-CoA-H"/>
</dbReference>
<dbReference type="NCBIfam" id="NF004127">
    <property type="entry name" value="PRK05617.1"/>
    <property type="match status" value="1"/>
</dbReference>
<dbReference type="EMBL" id="FNVQ01000001">
    <property type="protein sequence ID" value="SEF60888.1"/>
    <property type="molecule type" value="Genomic_DNA"/>
</dbReference>
<dbReference type="RefSeq" id="WP_104001084.1">
    <property type="nucleotide sequence ID" value="NZ_FNVQ01000001.1"/>
</dbReference>
<dbReference type="EC" id="3.1.2.4" evidence="2"/>
<dbReference type="PANTHER" id="PTHR43176:SF3">
    <property type="entry name" value="3-HYDROXYISOBUTYRYL-COA HYDROLASE, MITOCHONDRIAL"/>
    <property type="match status" value="1"/>
</dbReference>
<dbReference type="Gene3D" id="3.90.226.10">
    <property type="entry name" value="2-enoyl-CoA Hydratase, Chain A, domain 1"/>
    <property type="match status" value="1"/>
</dbReference>
<keyword evidence="5" id="KW-0413">Isomerase</keyword>
<dbReference type="InterPro" id="IPR029045">
    <property type="entry name" value="ClpP/crotonase-like_dom_sf"/>
</dbReference>
<gene>
    <name evidence="5" type="ORF">SAMN05444390_10145</name>
</gene>
<sequence>MSSVIVNSHTTADGHRVMEVVLNAERSLNALSQPMIEQLSPRLAEWADDDSVRAVILRGAGEKAFCAGGDVVSLHNQIKDGDLGAPRRYFEAEYRLDYQLHMFPKPIICWADGIVMGGGMGLMNGCSHRVVTERSHLAMPEVTIGLFPDVGASWFLNRLPGRLGLFLALTGNPVNAADALFLGLADRFVCNDRYQDLLTLLIEASWDKLSADTVVSTVLRGLETDSEVQMNPHSPVQDHFDLIQDITDQPDIPALVEALLAAETNDKWMERAQASVGHGSPLSLFIIERQLRSCRYLSLRECFAAELNLAVQCGLHREFPEGVRALLVDKDRTPAWTFTSVGEVDPEAVEKFFMPLWDENPLHDLPMPELAPL</sequence>
<keyword evidence="3" id="KW-0378">Hydrolase</keyword>
<dbReference type="GO" id="GO:0006574">
    <property type="term" value="P:L-valine catabolic process"/>
    <property type="evidence" value="ECO:0007669"/>
    <property type="project" value="TreeGrafter"/>
</dbReference>
<evidence type="ECO:0000256" key="2">
    <source>
        <dbReference type="ARBA" id="ARBA00011915"/>
    </source>
</evidence>
<dbReference type="GO" id="GO:0016853">
    <property type="term" value="F:isomerase activity"/>
    <property type="evidence" value="ECO:0007669"/>
    <property type="project" value="UniProtKB-KW"/>
</dbReference>
<evidence type="ECO:0000256" key="3">
    <source>
        <dbReference type="ARBA" id="ARBA00022801"/>
    </source>
</evidence>
<organism evidence="5 6">
    <name type="scientific">Marinobacterium lutimaris</name>
    <dbReference type="NCBI Taxonomy" id="568106"/>
    <lineage>
        <taxon>Bacteria</taxon>
        <taxon>Pseudomonadati</taxon>
        <taxon>Pseudomonadota</taxon>
        <taxon>Gammaproteobacteria</taxon>
        <taxon>Oceanospirillales</taxon>
        <taxon>Oceanospirillaceae</taxon>
        <taxon>Marinobacterium</taxon>
    </lineage>
</organism>
<proteinExistence type="predicted"/>
<dbReference type="GO" id="GO:0005829">
    <property type="term" value="C:cytosol"/>
    <property type="evidence" value="ECO:0007669"/>
    <property type="project" value="TreeGrafter"/>
</dbReference>
<dbReference type="PANTHER" id="PTHR43176">
    <property type="entry name" value="3-HYDROXYISOBUTYRYL-COA HYDROLASE-RELATED"/>
    <property type="match status" value="1"/>
</dbReference>
<evidence type="ECO:0000313" key="6">
    <source>
        <dbReference type="Proteomes" id="UP000236745"/>
    </source>
</evidence>
<comment type="catalytic activity">
    <reaction evidence="1">
        <text>3-hydroxy-2-methylpropanoyl-CoA + H2O = 3-hydroxy-2-methylpropanoate + CoA + H(+)</text>
        <dbReference type="Rhea" id="RHEA:20888"/>
        <dbReference type="ChEBI" id="CHEBI:11805"/>
        <dbReference type="ChEBI" id="CHEBI:15377"/>
        <dbReference type="ChEBI" id="CHEBI:15378"/>
        <dbReference type="ChEBI" id="CHEBI:57287"/>
        <dbReference type="ChEBI" id="CHEBI:57340"/>
        <dbReference type="EC" id="3.1.2.4"/>
    </reaction>
</comment>
<dbReference type="InterPro" id="IPR045004">
    <property type="entry name" value="ECH_dom"/>
</dbReference>
<reference evidence="5 6" key="1">
    <citation type="submission" date="2016-10" db="EMBL/GenBank/DDBJ databases">
        <authorList>
            <person name="de Groot N.N."/>
        </authorList>
    </citation>
    <scope>NUCLEOTIDE SEQUENCE [LARGE SCALE GENOMIC DNA]</scope>
    <source>
        <strain evidence="5 6">DSM 22012</strain>
    </source>
</reference>
<keyword evidence="6" id="KW-1185">Reference proteome</keyword>
<name>A0A1H5TF95_9GAMM</name>
<evidence type="ECO:0000313" key="5">
    <source>
        <dbReference type="EMBL" id="SEF60888.1"/>
    </source>
</evidence>
<dbReference type="AlphaFoldDB" id="A0A1H5TF95"/>
<evidence type="ECO:0000259" key="4">
    <source>
        <dbReference type="Pfam" id="PF16113"/>
    </source>
</evidence>
<dbReference type="Proteomes" id="UP000236745">
    <property type="component" value="Unassembled WGS sequence"/>
</dbReference>
<evidence type="ECO:0000256" key="1">
    <source>
        <dbReference type="ARBA" id="ARBA00001709"/>
    </source>
</evidence>
<dbReference type="SUPFAM" id="SSF52096">
    <property type="entry name" value="ClpP/crotonase"/>
    <property type="match status" value="1"/>
</dbReference>
<protein>
    <recommendedName>
        <fullName evidence="2">3-hydroxyisobutyryl-CoA hydrolase</fullName>
        <ecNumber evidence="2">3.1.2.4</ecNumber>
    </recommendedName>
</protein>
<accession>A0A1H5TF95</accession>
<feature type="domain" description="Enoyl-CoA hydratase/isomerase" evidence="4">
    <location>
        <begin position="20"/>
        <end position="353"/>
    </location>
</feature>
<dbReference type="GO" id="GO:0003860">
    <property type="term" value="F:3-hydroxyisobutyryl-CoA hydrolase activity"/>
    <property type="evidence" value="ECO:0007669"/>
    <property type="project" value="UniProtKB-EC"/>
</dbReference>
<dbReference type="OrthoDB" id="9790967at2"/>
<dbReference type="CDD" id="cd06558">
    <property type="entry name" value="crotonase-like"/>
    <property type="match status" value="1"/>
</dbReference>